<dbReference type="InterPro" id="IPR036291">
    <property type="entry name" value="NAD(P)-bd_dom_sf"/>
</dbReference>
<comment type="subunit">
    <text evidence="6">Homodimer.</text>
</comment>
<dbReference type="InterPro" id="IPR022876">
    <property type="entry name" value="Tscrpt_rep_Rex"/>
</dbReference>
<keyword evidence="1 6" id="KW-0963">Cytoplasm</keyword>
<accession>A0A934I9Z6</accession>
<sequence length="225" mass="22108">MPPASVARLPVYLRVLDDLAASGVRGASSAELADLAGVGPAQLRKDLSHLGSHGTRGVGYDVVRLRDLVGAALGVGERSALAIVGVGNLGRALARSAGFASRGFVVSALLDADPAVVGTVVGGVAVDDVADLGRVVAARGVSIAVVATPAAAAQGVCDAVVAAGVREILSFAPCALQVPPGVVLRSVDLASELQILAFHARARAARAARPATGATGPGRGGVPGP</sequence>
<reference evidence="8" key="1">
    <citation type="submission" date="2020-12" db="EMBL/GenBank/DDBJ databases">
        <title>Sanguibacter suaedae sp. nov., isolated from Suaeda aralocaspica.</title>
        <authorList>
            <person name="Ma Q."/>
        </authorList>
    </citation>
    <scope>NUCLEOTIDE SEQUENCE</scope>
    <source>
        <strain evidence="8">YZGR15</strain>
    </source>
</reference>
<comment type="function">
    <text evidence="6">Modulates transcription in response to changes in cellular NADH/NAD(+) redox state.</text>
</comment>
<feature type="binding site" evidence="6">
    <location>
        <begin position="85"/>
        <end position="90"/>
    </location>
    <ligand>
        <name>NAD(+)</name>
        <dbReference type="ChEBI" id="CHEBI:57540"/>
    </ligand>
</feature>
<dbReference type="NCBIfam" id="NF003995">
    <property type="entry name" value="PRK05472.2-4"/>
    <property type="match status" value="1"/>
</dbReference>
<dbReference type="NCBIfam" id="NF003992">
    <property type="entry name" value="PRK05472.2-1"/>
    <property type="match status" value="1"/>
</dbReference>
<dbReference type="PANTHER" id="PTHR35786">
    <property type="entry name" value="REDOX-SENSING TRANSCRIPTIONAL REPRESSOR REX"/>
    <property type="match status" value="1"/>
</dbReference>
<evidence type="ECO:0000256" key="5">
    <source>
        <dbReference type="ARBA" id="ARBA00023163"/>
    </source>
</evidence>
<dbReference type="SMART" id="SM00881">
    <property type="entry name" value="CoA_binding"/>
    <property type="match status" value="1"/>
</dbReference>
<dbReference type="PANTHER" id="PTHR35786:SF1">
    <property type="entry name" value="REDOX-SENSING TRANSCRIPTIONAL REPRESSOR REX 1"/>
    <property type="match status" value="1"/>
</dbReference>
<dbReference type="Pfam" id="PF02629">
    <property type="entry name" value="CoA_binding"/>
    <property type="match status" value="1"/>
</dbReference>
<name>A0A934I9Z6_9MICO</name>
<evidence type="ECO:0000313" key="8">
    <source>
        <dbReference type="EMBL" id="MBI9113940.1"/>
    </source>
</evidence>
<keyword evidence="6" id="KW-0520">NAD</keyword>
<organism evidence="8 9">
    <name type="scientific">Sanguibacter suaedae</name>
    <dbReference type="NCBI Taxonomy" id="2795737"/>
    <lineage>
        <taxon>Bacteria</taxon>
        <taxon>Bacillati</taxon>
        <taxon>Actinomycetota</taxon>
        <taxon>Actinomycetes</taxon>
        <taxon>Micrococcales</taxon>
        <taxon>Sanguibacteraceae</taxon>
        <taxon>Sanguibacter</taxon>
    </lineage>
</organism>
<proteinExistence type="inferred from homology"/>
<dbReference type="HAMAP" id="MF_01131">
    <property type="entry name" value="Rex"/>
    <property type="match status" value="1"/>
</dbReference>
<evidence type="ECO:0000256" key="4">
    <source>
        <dbReference type="ARBA" id="ARBA00023125"/>
    </source>
</evidence>
<keyword evidence="3 6" id="KW-0805">Transcription regulation</keyword>
<dbReference type="SUPFAM" id="SSF46785">
    <property type="entry name" value="Winged helix' DNA-binding domain"/>
    <property type="match status" value="1"/>
</dbReference>
<dbReference type="RefSeq" id="WP_198732736.1">
    <property type="nucleotide sequence ID" value="NZ_JAEINH010000002.1"/>
</dbReference>
<keyword evidence="2 6" id="KW-0678">Repressor</keyword>
<evidence type="ECO:0000256" key="3">
    <source>
        <dbReference type="ARBA" id="ARBA00023015"/>
    </source>
</evidence>
<dbReference type="GO" id="GO:0045892">
    <property type="term" value="P:negative regulation of DNA-templated transcription"/>
    <property type="evidence" value="ECO:0007669"/>
    <property type="project" value="InterPro"/>
</dbReference>
<dbReference type="Pfam" id="PF06971">
    <property type="entry name" value="Put_DNA-bind_N"/>
    <property type="match status" value="1"/>
</dbReference>
<dbReference type="GO" id="GO:0051775">
    <property type="term" value="P:response to redox state"/>
    <property type="evidence" value="ECO:0007669"/>
    <property type="project" value="InterPro"/>
</dbReference>
<evidence type="ECO:0000313" key="9">
    <source>
        <dbReference type="Proteomes" id="UP000602087"/>
    </source>
</evidence>
<dbReference type="InterPro" id="IPR003781">
    <property type="entry name" value="CoA-bd"/>
</dbReference>
<keyword evidence="5 6" id="KW-0804">Transcription</keyword>
<comment type="subcellular location">
    <subcellularLocation>
        <location evidence="6">Cytoplasm</location>
    </subcellularLocation>
</comment>
<dbReference type="EMBL" id="JAEINH010000002">
    <property type="protein sequence ID" value="MBI9113940.1"/>
    <property type="molecule type" value="Genomic_DNA"/>
</dbReference>
<dbReference type="Gene3D" id="3.40.50.720">
    <property type="entry name" value="NAD(P)-binding Rossmann-like Domain"/>
    <property type="match status" value="1"/>
</dbReference>
<dbReference type="Gene3D" id="1.10.10.10">
    <property type="entry name" value="Winged helix-like DNA-binding domain superfamily/Winged helix DNA-binding domain"/>
    <property type="match status" value="1"/>
</dbReference>
<evidence type="ECO:0000256" key="2">
    <source>
        <dbReference type="ARBA" id="ARBA00022491"/>
    </source>
</evidence>
<evidence type="ECO:0000256" key="6">
    <source>
        <dbReference type="HAMAP-Rule" id="MF_01131"/>
    </source>
</evidence>
<dbReference type="NCBIfam" id="NF003996">
    <property type="entry name" value="PRK05472.2-5"/>
    <property type="match status" value="1"/>
</dbReference>
<keyword evidence="4 6" id="KW-0238">DNA-binding</keyword>
<evidence type="ECO:0000256" key="1">
    <source>
        <dbReference type="ARBA" id="ARBA00022490"/>
    </source>
</evidence>
<dbReference type="SUPFAM" id="SSF51735">
    <property type="entry name" value="NAD(P)-binding Rossmann-fold domains"/>
    <property type="match status" value="1"/>
</dbReference>
<dbReference type="Proteomes" id="UP000602087">
    <property type="component" value="Unassembled WGS sequence"/>
</dbReference>
<dbReference type="InterPro" id="IPR009718">
    <property type="entry name" value="Rex_DNA-bd_C_dom"/>
</dbReference>
<protein>
    <recommendedName>
        <fullName evidence="6">Redox-sensing transcriptional repressor Rex</fullName>
    </recommendedName>
</protein>
<dbReference type="NCBIfam" id="NF003994">
    <property type="entry name" value="PRK05472.2-3"/>
    <property type="match status" value="1"/>
</dbReference>
<dbReference type="InterPro" id="IPR036390">
    <property type="entry name" value="WH_DNA-bd_sf"/>
</dbReference>
<gene>
    <name evidence="6" type="primary">rex</name>
    <name evidence="8" type="ORF">JAV76_02785</name>
</gene>
<comment type="caution">
    <text evidence="8">The sequence shown here is derived from an EMBL/GenBank/DDBJ whole genome shotgun (WGS) entry which is preliminary data.</text>
</comment>
<dbReference type="AlphaFoldDB" id="A0A934I9Z6"/>
<comment type="similarity">
    <text evidence="6">Belongs to the transcriptional regulatory Rex family.</text>
</comment>
<feature type="DNA-binding region" description="H-T-H motif" evidence="6">
    <location>
        <begin position="11"/>
        <end position="50"/>
    </location>
</feature>
<dbReference type="GO" id="GO:0003677">
    <property type="term" value="F:DNA binding"/>
    <property type="evidence" value="ECO:0007669"/>
    <property type="project" value="UniProtKB-UniRule"/>
</dbReference>
<dbReference type="GO" id="GO:0005737">
    <property type="term" value="C:cytoplasm"/>
    <property type="evidence" value="ECO:0007669"/>
    <property type="project" value="UniProtKB-SubCell"/>
</dbReference>
<evidence type="ECO:0000259" key="7">
    <source>
        <dbReference type="SMART" id="SM00881"/>
    </source>
</evidence>
<feature type="domain" description="CoA-binding" evidence="7">
    <location>
        <begin position="74"/>
        <end position="175"/>
    </location>
</feature>
<dbReference type="GO" id="GO:0003700">
    <property type="term" value="F:DNA-binding transcription factor activity"/>
    <property type="evidence" value="ECO:0007669"/>
    <property type="project" value="UniProtKB-UniRule"/>
</dbReference>
<keyword evidence="9" id="KW-1185">Reference proteome</keyword>
<dbReference type="InterPro" id="IPR036388">
    <property type="entry name" value="WH-like_DNA-bd_sf"/>
</dbReference>